<dbReference type="InterPro" id="IPR010111">
    <property type="entry name" value="Kynureninase"/>
</dbReference>
<accession>A0A9X1HVJ4</accession>
<gene>
    <name evidence="4 7" type="primary">kynU</name>
    <name evidence="7" type="ORF">LDX50_24955</name>
</gene>
<dbReference type="InterPro" id="IPR015424">
    <property type="entry name" value="PyrdxlP-dep_Trfase"/>
</dbReference>
<reference evidence="7" key="1">
    <citation type="submission" date="2021-09" db="EMBL/GenBank/DDBJ databases">
        <title>Fulvivirga sp. isolated from coastal sediment.</title>
        <authorList>
            <person name="Yu H."/>
        </authorList>
    </citation>
    <scope>NUCLEOTIDE SEQUENCE</scope>
    <source>
        <strain evidence="7">1062</strain>
    </source>
</reference>
<dbReference type="AlphaFoldDB" id="A0A9X1HVJ4"/>
<keyword evidence="1 4" id="KW-0662">Pyridine nucleotide biosynthesis</keyword>
<dbReference type="Gene3D" id="3.40.640.10">
    <property type="entry name" value="Type I PLP-dependent aspartate aminotransferase-like (Major domain)"/>
    <property type="match status" value="1"/>
</dbReference>
<feature type="binding site" evidence="4">
    <location>
        <position position="108"/>
    </location>
    <ligand>
        <name>pyridoxal 5'-phosphate</name>
        <dbReference type="ChEBI" id="CHEBI:597326"/>
    </ligand>
</feature>
<dbReference type="GO" id="GO:0030429">
    <property type="term" value="F:kynureninase activity"/>
    <property type="evidence" value="ECO:0007669"/>
    <property type="project" value="UniProtKB-UniRule"/>
</dbReference>
<feature type="binding site" evidence="4">
    <location>
        <begin position="135"/>
        <end position="138"/>
    </location>
    <ligand>
        <name>pyridoxal 5'-phosphate</name>
        <dbReference type="ChEBI" id="CHEBI:597326"/>
    </ligand>
</feature>
<dbReference type="GO" id="GO:0005737">
    <property type="term" value="C:cytoplasm"/>
    <property type="evidence" value="ECO:0007669"/>
    <property type="project" value="UniProtKB-UniRule"/>
</dbReference>
<comment type="similarity">
    <text evidence="4 6">Belongs to the kynureninase family.</text>
</comment>
<feature type="binding site" evidence="4">
    <location>
        <position position="276"/>
    </location>
    <ligand>
        <name>pyridoxal 5'-phosphate</name>
        <dbReference type="ChEBI" id="CHEBI:597326"/>
    </ligand>
</feature>
<dbReference type="SUPFAM" id="SSF53383">
    <property type="entry name" value="PLP-dependent transferases"/>
    <property type="match status" value="1"/>
</dbReference>
<dbReference type="GO" id="GO:0009435">
    <property type="term" value="P:NAD+ biosynthetic process"/>
    <property type="evidence" value="ECO:0007669"/>
    <property type="project" value="UniProtKB-UniRule"/>
</dbReference>
<dbReference type="GO" id="GO:0019441">
    <property type="term" value="P:L-tryptophan catabolic process to kynurenine"/>
    <property type="evidence" value="ECO:0007669"/>
    <property type="project" value="TreeGrafter"/>
</dbReference>
<dbReference type="NCBIfam" id="TIGR01814">
    <property type="entry name" value="kynureninase"/>
    <property type="match status" value="1"/>
</dbReference>
<feature type="binding site" evidence="4">
    <location>
        <position position="245"/>
    </location>
    <ligand>
        <name>pyridoxal 5'-phosphate</name>
        <dbReference type="ChEBI" id="CHEBI:597326"/>
    </ligand>
</feature>
<dbReference type="GO" id="GO:0019805">
    <property type="term" value="P:quinolinate biosynthetic process"/>
    <property type="evidence" value="ECO:0007669"/>
    <property type="project" value="UniProtKB-UniRule"/>
</dbReference>
<sequence length="441" mass="49885">MTEVFENSASFASDLDSKDELQSFRREFSIPQKNGKSVLYFTGNSLGLQPVRARKLVEEELAKWAQYGVDGHFEGGRPWFTYHEHAKKGLSVLVGARESEVVAMNNLTSNLHLMMVSFFRPTKSRFKIIMEAGAFPSDQYAVESQLKFHGLDPEQALIEISPREGEFTLRNKDILQVIEEHGNETALVLMSGIQYYTGQKFNIKAITEMAHQKGAVAGFDLAHAIGNIKMNLHDDQVDFAVWCSYKYLNSGPGGVSGVFVHERHGDNPGLPRFAGWWGHDQDSRFLMQKGFKPMPGADGWQLSNVNILGTAAHLAALNIVLDAGWQKLLDKSRNLTAYLQYLLADLGKTFNDFKVITPEKPDERGCQLSLFFYRNGREVFDFLTENGVVADWREHPLNETSERAGVIRIAPVPLYNTYQDVFQFSRLLKLALEKEHERITE</sequence>
<dbReference type="PIRSF" id="PIRSF038800">
    <property type="entry name" value="KYNU"/>
    <property type="match status" value="1"/>
</dbReference>
<dbReference type="GO" id="GO:0097053">
    <property type="term" value="P:L-kynurenine catabolic process"/>
    <property type="evidence" value="ECO:0007669"/>
    <property type="project" value="UniProtKB-UniRule"/>
</dbReference>
<organism evidence="7 8">
    <name type="scientific">Fulvivirga sedimenti</name>
    <dbReference type="NCBI Taxonomy" id="2879465"/>
    <lineage>
        <taxon>Bacteria</taxon>
        <taxon>Pseudomonadati</taxon>
        <taxon>Bacteroidota</taxon>
        <taxon>Cytophagia</taxon>
        <taxon>Cytophagales</taxon>
        <taxon>Fulvivirgaceae</taxon>
        <taxon>Fulvivirga</taxon>
    </lineage>
</organism>
<evidence type="ECO:0000256" key="2">
    <source>
        <dbReference type="ARBA" id="ARBA00022801"/>
    </source>
</evidence>
<dbReference type="Gene3D" id="3.90.1150.10">
    <property type="entry name" value="Aspartate Aminotransferase, domain 1"/>
    <property type="match status" value="1"/>
</dbReference>
<feature type="binding site" evidence="4">
    <location>
        <position position="304"/>
    </location>
    <ligand>
        <name>pyridoxal 5'-phosphate</name>
        <dbReference type="ChEBI" id="CHEBI:597326"/>
    </ligand>
</feature>
<name>A0A9X1HVJ4_9BACT</name>
<dbReference type="RefSeq" id="WP_225699000.1">
    <property type="nucleotide sequence ID" value="NZ_JAIXNE010000005.1"/>
</dbReference>
<comment type="caution">
    <text evidence="4">Lacks conserved residue(s) required for the propagation of feature annotation.</text>
</comment>
<evidence type="ECO:0000256" key="1">
    <source>
        <dbReference type="ARBA" id="ARBA00022642"/>
    </source>
</evidence>
<comment type="subunit">
    <text evidence="4 6">Homodimer.</text>
</comment>
<protein>
    <recommendedName>
        <fullName evidence="4 5">Kynureninase</fullName>
        <ecNumber evidence="4 5">3.7.1.3</ecNumber>
    </recommendedName>
    <alternativeName>
        <fullName evidence="4">L-kynurenine hydrolase</fullName>
    </alternativeName>
</protein>
<comment type="pathway">
    <text evidence="4 6">Amino-acid degradation; L-kynurenine degradation; L-alanine and anthranilate from L-kynurenine: step 1/1.</text>
</comment>
<comment type="caution">
    <text evidence="7">The sequence shown here is derived from an EMBL/GenBank/DDBJ whole genome shotgun (WGS) entry which is preliminary data.</text>
</comment>
<dbReference type="InterPro" id="IPR015422">
    <property type="entry name" value="PyrdxlP-dep_Trfase_small"/>
</dbReference>
<dbReference type="Proteomes" id="UP001139409">
    <property type="component" value="Unassembled WGS sequence"/>
</dbReference>
<evidence type="ECO:0000313" key="8">
    <source>
        <dbReference type="Proteomes" id="UP001139409"/>
    </source>
</evidence>
<dbReference type="EC" id="3.7.1.3" evidence="4 5"/>
<evidence type="ECO:0000256" key="3">
    <source>
        <dbReference type="ARBA" id="ARBA00022898"/>
    </source>
</evidence>
<dbReference type="Pfam" id="PF22580">
    <property type="entry name" value="KYNU_C"/>
    <property type="match status" value="1"/>
</dbReference>
<dbReference type="GO" id="GO:0030170">
    <property type="term" value="F:pyridoxal phosphate binding"/>
    <property type="evidence" value="ECO:0007669"/>
    <property type="project" value="UniProtKB-UniRule"/>
</dbReference>
<keyword evidence="8" id="KW-1185">Reference proteome</keyword>
<comment type="function">
    <text evidence="4 6">Catalyzes the cleavage of L-kynurenine (L-Kyn) and L-3-hydroxykynurenine (L-3OHKyn) into anthranilic acid (AA) and 3-hydroxyanthranilic acid (3-OHAA), respectively.</text>
</comment>
<proteinExistence type="inferred from homology"/>
<dbReference type="FunFam" id="3.40.640.10:FF:000031">
    <property type="entry name" value="Kynureninase"/>
    <property type="match status" value="1"/>
</dbReference>
<feature type="binding site" evidence="4">
    <location>
        <position position="220"/>
    </location>
    <ligand>
        <name>pyridoxal 5'-phosphate</name>
        <dbReference type="ChEBI" id="CHEBI:597326"/>
    </ligand>
</feature>
<comment type="catalytic activity">
    <reaction evidence="4 6">
        <text>L-kynurenine + H2O = anthranilate + L-alanine + H(+)</text>
        <dbReference type="Rhea" id="RHEA:16813"/>
        <dbReference type="ChEBI" id="CHEBI:15377"/>
        <dbReference type="ChEBI" id="CHEBI:15378"/>
        <dbReference type="ChEBI" id="CHEBI:16567"/>
        <dbReference type="ChEBI" id="CHEBI:57959"/>
        <dbReference type="ChEBI" id="CHEBI:57972"/>
        <dbReference type="EC" id="3.7.1.3"/>
    </reaction>
</comment>
<feature type="modified residue" description="N6-(pyridoxal phosphate)lysine" evidence="4">
    <location>
        <position position="246"/>
    </location>
</feature>
<evidence type="ECO:0000313" key="7">
    <source>
        <dbReference type="EMBL" id="MCA6078145.1"/>
    </source>
</evidence>
<dbReference type="HAMAP" id="MF_01970">
    <property type="entry name" value="Kynureninase"/>
    <property type="match status" value="1"/>
</dbReference>
<dbReference type="PANTHER" id="PTHR14084">
    <property type="entry name" value="KYNURENINASE"/>
    <property type="match status" value="1"/>
</dbReference>
<comment type="catalytic activity">
    <reaction evidence="6">
        <text>3-hydroxy-L-kynurenine + H2O = 3-hydroxyanthranilate + L-alanine + H(+)</text>
        <dbReference type="Rhea" id="RHEA:25143"/>
        <dbReference type="ChEBI" id="CHEBI:15377"/>
        <dbReference type="ChEBI" id="CHEBI:15378"/>
        <dbReference type="ChEBI" id="CHEBI:36559"/>
        <dbReference type="ChEBI" id="CHEBI:57972"/>
        <dbReference type="ChEBI" id="CHEBI:58125"/>
        <dbReference type="EC" id="3.7.1.3"/>
    </reaction>
</comment>
<dbReference type="EMBL" id="JAIXNE010000005">
    <property type="protein sequence ID" value="MCA6078145.1"/>
    <property type="molecule type" value="Genomic_DNA"/>
</dbReference>
<dbReference type="PANTHER" id="PTHR14084:SF0">
    <property type="entry name" value="KYNURENINASE"/>
    <property type="match status" value="1"/>
</dbReference>
<dbReference type="GO" id="GO:0043420">
    <property type="term" value="P:anthranilate metabolic process"/>
    <property type="evidence" value="ECO:0007669"/>
    <property type="project" value="TreeGrafter"/>
</dbReference>
<comment type="cofactor">
    <cofactor evidence="4 6">
        <name>pyridoxal 5'-phosphate</name>
        <dbReference type="ChEBI" id="CHEBI:597326"/>
    </cofactor>
</comment>
<feature type="binding site" evidence="4">
    <location>
        <position position="223"/>
    </location>
    <ligand>
        <name>pyridoxal 5'-phosphate</name>
        <dbReference type="ChEBI" id="CHEBI:597326"/>
    </ligand>
</feature>
<comment type="pathway">
    <text evidence="4 6">Cofactor biosynthesis; NAD(+) biosynthesis; quinolinate from L-kynurenine: step 2/3.</text>
</comment>
<evidence type="ECO:0000256" key="6">
    <source>
        <dbReference type="PIRNR" id="PIRNR038800"/>
    </source>
</evidence>
<keyword evidence="2 4" id="KW-0378">Hydrolase</keyword>
<dbReference type="InterPro" id="IPR015421">
    <property type="entry name" value="PyrdxlP-dep_Trfase_major"/>
</dbReference>
<feature type="binding site" evidence="4">
    <location>
        <position position="107"/>
    </location>
    <ligand>
        <name>pyridoxal 5'-phosphate</name>
        <dbReference type="ChEBI" id="CHEBI:597326"/>
    </ligand>
</feature>
<evidence type="ECO:0000256" key="5">
    <source>
        <dbReference type="NCBIfam" id="TIGR01814"/>
    </source>
</evidence>
<keyword evidence="3 4" id="KW-0663">Pyridoxal phosphate</keyword>
<evidence type="ECO:0000256" key="4">
    <source>
        <dbReference type="HAMAP-Rule" id="MF_01970"/>
    </source>
</evidence>